<sequence>MQDVICLGYLCSRPFGQVDFHLNELPQLFGAPGHLGRWMTRRRQRPVEGVGLLRLRPTDEIIKKLACVGDRVLLDGLETWPVLIIYLAIVSPSATKASHQARLACASSGGSGKRCSVPSMAAIQRRLIRQQIKHSRRHQLNIPGDSSLIETAERSRHPPTMTGHSWEPSMAGQAAFFVDWLIGRRGGLAMLIAGLFEAFLELMHGSCQSVLPLRLRRFSTEIALGSTPEYCVIFEQGQSSLGSFLESTSWRAESLNSYRSLPSIPACSVGQFISTFFTNNQLLVALDDIQVASFSLHKHKTATRSQRKIWP</sequence>
<evidence type="ECO:0000313" key="2">
    <source>
        <dbReference type="Proteomes" id="UP000765509"/>
    </source>
</evidence>
<protein>
    <submittedName>
        <fullName evidence="1">Uncharacterized protein</fullName>
    </submittedName>
</protein>
<gene>
    <name evidence="1" type="ORF">O181_055970</name>
</gene>
<accession>A0A9Q3E5B4</accession>
<dbReference type="Proteomes" id="UP000765509">
    <property type="component" value="Unassembled WGS sequence"/>
</dbReference>
<proteinExistence type="predicted"/>
<keyword evidence="2" id="KW-1185">Reference proteome</keyword>
<name>A0A9Q3E5B4_9BASI</name>
<dbReference type="EMBL" id="AVOT02025139">
    <property type="protein sequence ID" value="MBW0516255.1"/>
    <property type="molecule type" value="Genomic_DNA"/>
</dbReference>
<dbReference type="AlphaFoldDB" id="A0A9Q3E5B4"/>
<organism evidence="1 2">
    <name type="scientific">Austropuccinia psidii MF-1</name>
    <dbReference type="NCBI Taxonomy" id="1389203"/>
    <lineage>
        <taxon>Eukaryota</taxon>
        <taxon>Fungi</taxon>
        <taxon>Dikarya</taxon>
        <taxon>Basidiomycota</taxon>
        <taxon>Pucciniomycotina</taxon>
        <taxon>Pucciniomycetes</taxon>
        <taxon>Pucciniales</taxon>
        <taxon>Sphaerophragmiaceae</taxon>
        <taxon>Austropuccinia</taxon>
    </lineage>
</organism>
<comment type="caution">
    <text evidence="1">The sequence shown here is derived from an EMBL/GenBank/DDBJ whole genome shotgun (WGS) entry which is preliminary data.</text>
</comment>
<reference evidence="1" key="1">
    <citation type="submission" date="2021-03" db="EMBL/GenBank/DDBJ databases">
        <title>Draft genome sequence of rust myrtle Austropuccinia psidii MF-1, a brazilian biotype.</title>
        <authorList>
            <person name="Quecine M.C."/>
            <person name="Pachon D.M.R."/>
            <person name="Bonatelli M.L."/>
            <person name="Correr F.H."/>
            <person name="Franceschini L.M."/>
            <person name="Leite T.F."/>
            <person name="Margarido G.R.A."/>
            <person name="Almeida C.A."/>
            <person name="Ferrarezi J.A."/>
            <person name="Labate C.A."/>
        </authorList>
    </citation>
    <scope>NUCLEOTIDE SEQUENCE</scope>
    <source>
        <strain evidence="1">MF-1</strain>
    </source>
</reference>
<evidence type="ECO:0000313" key="1">
    <source>
        <dbReference type="EMBL" id="MBW0516255.1"/>
    </source>
</evidence>